<organism evidence="1 2">
    <name type="scientific">Fusarium albosuccineum</name>
    <dbReference type="NCBI Taxonomy" id="1237068"/>
    <lineage>
        <taxon>Eukaryota</taxon>
        <taxon>Fungi</taxon>
        <taxon>Dikarya</taxon>
        <taxon>Ascomycota</taxon>
        <taxon>Pezizomycotina</taxon>
        <taxon>Sordariomycetes</taxon>
        <taxon>Hypocreomycetidae</taxon>
        <taxon>Hypocreales</taxon>
        <taxon>Nectriaceae</taxon>
        <taxon>Fusarium</taxon>
        <taxon>Fusarium decemcellulare species complex</taxon>
    </lineage>
</organism>
<evidence type="ECO:0008006" key="3">
    <source>
        <dbReference type="Google" id="ProtNLM"/>
    </source>
</evidence>
<evidence type="ECO:0000313" key="2">
    <source>
        <dbReference type="Proteomes" id="UP000554235"/>
    </source>
</evidence>
<evidence type="ECO:0000313" key="1">
    <source>
        <dbReference type="EMBL" id="KAF4464741.1"/>
    </source>
</evidence>
<dbReference type="InterPro" id="IPR027417">
    <property type="entry name" value="P-loop_NTPase"/>
</dbReference>
<dbReference type="Gene3D" id="3.40.50.300">
    <property type="entry name" value="P-loop containing nucleotide triphosphate hydrolases"/>
    <property type="match status" value="1"/>
</dbReference>
<protein>
    <recommendedName>
        <fullName evidence="3">DEAD/DEAH box helicase domain-containing protein</fullName>
    </recommendedName>
</protein>
<keyword evidence="2" id="KW-1185">Reference proteome</keyword>
<dbReference type="AlphaFoldDB" id="A0A8H4L9N2"/>
<proteinExistence type="predicted"/>
<dbReference type="Proteomes" id="UP000554235">
    <property type="component" value="Unassembled WGS sequence"/>
</dbReference>
<dbReference type="EMBL" id="JAADYS010001148">
    <property type="protein sequence ID" value="KAF4464741.1"/>
    <property type="molecule type" value="Genomic_DNA"/>
</dbReference>
<name>A0A8H4L9N2_9HYPO</name>
<dbReference type="SUPFAM" id="SSF52540">
    <property type="entry name" value="P-loop containing nucleoside triphosphate hydrolases"/>
    <property type="match status" value="1"/>
</dbReference>
<accession>A0A8H4L9N2</accession>
<gene>
    <name evidence="1" type="ORF">FALBO_8428</name>
</gene>
<dbReference type="OrthoDB" id="4776865at2759"/>
<reference evidence="1 2" key="1">
    <citation type="submission" date="2020-01" db="EMBL/GenBank/DDBJ databases">
        <title>Identification and distribution of gene clusters putatively required for synthesis of sphingolipid metabolism inhibitors in phylogenetically diverse species of the filamentous fungus Fusarium.</title>
        <authorList>
            <person name="Kim H.-S."/>
            <person name="Busman M."/>
            <person name="Brown D.W."/>
            <person name="Divon H."/>
            <person name="Uhlig S."/>
            <person name="Proctor R.H."/>
        </authorList>
    </citation>
    <scope>NUCLEOTIDE SEQUENCE [LARGE SCALE GENOMIC DNA]</scope>
    <source>
        <strain evidence="1 2">NRRL 20459</strain>
    </source>
</reference>
<sequence>MRSRASFRRQQRETADVTRDLVHDAYRTTGMLAIQRVVERVTEASEESQGIIRAGLECHLYPFQPRQKQVDAIWHLVFKKEDLLLTAKTSFGKSVIFQAAPLFRRGGIGLIIIPLDRIGQEQCIKIQRLPGARPVFINGRTDKTDLLA</sequence>
<comment type="caution">
    <text evidence="1">The sequence shown here is derived from an EMBL/GenBank/DDBJ whole genome shotgun (WGS) entry which is preliminary data.</text>
</comment>